<comment type="caution">
    <text evidence="3">The sequence shown here is derived from an EMBL/GenBank/DDBJ whole genome shotgun (WGS) entry which is preliminary data.</text>
</comment>
<sequence length="71" mass="7883">MAVFPLLCFALLLMVLPSDAAAYLDPGTGSFILQIILASLFGASFAVKNFWRRVKSFLFDRVWRRGGSNQA</sequence>
<keyword evidence="1" id="KW-0812">Transmembrane</keyword>
<proteinExistence type="predicted"/>
<feature type="chain" id="PRO_5037481070" evidence="2">
    <location>
        <begin position="21"/>
        <end position="71"/>
    </location>
</feature>
<dbReference type="EMBL" id="JACQMJ010000008">
    <property type="protein sequence ID" value="MBI4132332.1"/>
    <property type="molecule type" value="Genomic_DNA"/>
</dbReference>
<keyword evidence="1" id="KW-0472">Membrane</keyword>
<feature type="transmembrane region" description="Helical" evidence="1">
    <location>
        <begin position="30"/>
        <end position="51"/>
    </location>
</feature>
<organism evidence="3 4">
    <name type="scientific">Candidatus Sungiibacteriota bacterium</name>
    <dbReference type="NCBI Taxonomy" id="2750080"/>
    <lineage>
        <taxon>Bacteria</taxon>
        <taxon>Candidatus Sungiibacteriota</taxon>
    </lineage>
</organism>
<evidence type="ECO:0000313" key="4">
    <source>
        <dbReference type="Proteomes" id="UP000704960"/>
    </source>
</evidence>
<dbReference type="AlphaFoldDB" id="A0A932YVR1"/>
<keyword evidence="1" id="KW-1133">Transmembrane helix</keyword>
<accession>A0A932YVR1</accession>
<reference evidence="3" key="1">
    <citation type="submission" date="2020-07" db="EMBL/GenBank/DDBJ databases">
        <title>Huge and variable diversity of episymbiotic CPR bacteria and DPANN archaea in groundwater ecosystems.</title>
        <authorList>
            <person name="He C.Y."/>
            <person name="Keren R."/>
            <person name="Whittaker M."/>
            <person name="Farag I.F."/>
            <person name="Doudna J."/>
            <person name="Cate J.H.D."/>
            <person name="Banfield J.F."/>
        </authorList>
    </citation>
    <scope>NUCLEOTIDE SEQUENCE</scope>
    <source>
        <strain evidence="3">NC_groundwater_1226_Ag_S-0.1um_59_124</strain>
    </source>
</reference>
<name>A0A932YVR1_9BACT</name>
<evidence type="ECO:0000313" key="3">
    <source>
        <dbReference type="EMBL" id="MBI4132332.1"/>
    </source>
</evidence>
<evidence type="ECO:0000256" key="1">
    <source>
        <dbReference type="SAM" id="Phobius"/>
    </source>
</evidence>
<protein>
    <submittedName>
        <fullName evidence="3">Uncharacterized protein</fullName>
    </submittedName>
</protein>
<evidence type="ECO:0000256" key="2">
    <source>
        <dbReference type="SAM" id="SignalP"/>
    </source>
</evidence>
<dbReference type="Proteomes" id="UP000704960">
    <property type="component" value="Unassembled WGS sequence"/>
</dbReference>
<feature type="signal peptide" evidence="2">
    <location>
        <begin position="1"/>
        <end position="20"/>
    </location>
</feature>
<gene>
    <name evidence="3" type="ORF">HY474_01735</name>
</gene>
<keyword evidence="2" id="KW-0732">Signal</keyword>